<organism evidence="2 3">
    <name type="scientific">Elysia marginata</name>
    <dbReference type="NCBI Taxonomy" id="1093978"/>
    <lineage>
        <taxon>Eukaryota</taxon>
        <taxon>Metazoa</taxon>
        <taxon>Spiralia</taxon>
        <taxon>Lophotrochozoa</taxon>
        <taxon>Mollusca</taxon>
        <taxon>Gastropoda</taxon>
        <taxon>Heterobranchia</taxon>
        <taxon>Euthyneura</taxon>
        <taxon>Panpulmonata</taxon>
        <taxon>Sacoglossa</taxon>
        <taxon>Placobranchoidea</taxon>
        <taxon>Plakobranchidae</taxon>
        <taxon>Elysia</taxon>
    </lineage>
</organism>
<dbReference type="Proteomes" id="UP000762676">
    <property type="component" value="Unassembled WGS sequence"/>
</dbReference>
<feature type="compositionally biased region" description="Polar residues" evidence="1">
    <location>
        <begin position="81"/>
        <end position="93"/>
    </location>
</feature>
<sequence length="93" mass="10136">MEMVGACMQQPQDSLIRRALRCTPSGTKKQRAAKGDLEEDSGEGPERKRSLPGPYRLALRAYSLRSLLRNGPPNCSGPTKMDSSSTASSARRL</sequence>
<evidence type="ECO:0000313" key="3">
    <source>
        <dbReference type="Proteomes" id="UP000762676"/>
    </source>
</evidence>
<feature type="region of interest" description="Disordered" evidence="1">
    <location>
        <begin position="67"/>
        <end position="93"/>
    </location>
</feature>
<feature type="region of interest" description="Disordered" evidence="1">
    <location>
        <begin position="20"/>
        <end position="55"/>
    </location>
</feature>
<comment type="caution">
    <text evidence="2">The sequence shown here is derived from an EMBL/GenBank/DDBJ whole genome shotgun (WGS) entry which is preliminary data.</text>
</comment>
<protein>
    <submittedName>
        <fullName evidence="2">Uncharacterized protein</fullName>
    </submittedName>
</protein>
<evidence type="ECO:0000313" key="2">
    <source>
        <dbReference type="EMBL" id="GFS00399.1"/>
    </source>
</evidence>
<dbReference type="EMBL" id="BMAT01002168">
    <property type="protein sequence ID" value="GFS00399.1"/>
    <property type="molecule type" value="Genomic_DNA"/>
</dbReference>
<proteinExistence type="predicted"/>
<dbReference type="AlphaFoldDB" id="A0AAV4HTP6"/>
<gene>
    <name evidence="2" type="ORF">ElyMa_001070400</name>
</gene>
<name>A0AAV4HTP6_9GAST</name>
<keyword evidence="3" id="KW-1185">Reference proteome</keyword>
<reference evidence="2 3" key="1">
    <citation type="journal article" date="2021" name="Elife">
        <title>Chloroplast acquisition without the gene transfer in kleptoplastic sea slugs, Plakobranchus ocellatus.</title>
        <authorList>
            <person name="Maeda T."/>
            <person name="Takahashi S."/>
            <person name="Yoshida T."/>
            <person name="Shimamura S."/>
            <person name="Takaki Y."/>
            <person name="Nagai Y."/>
            <person name="Toyoda A."/>
            <person name="Suzuki Y."/>
            <person name="Arimoto A."/>
            <person name="Ishii H."/>
            <person name="Satoh N."/>
            <person name="Nishiyama T."/>
            <person name="Hasebe M."/>
            <person name="Maruyama T."/>
            <person name="Minagawa J."/>
            <person name="Obokata J."/>
            <person name="Shigenobu S."/>
        </authorList>
    </citation>
    <scope>NUCLEOTIDE SEQUENCE [LARGE SCALE GENOMIC DNA]</scope>
</reference>
<accession>A0AAV4HTP6</accession>
<evidence type="ECO:0000256" key="1">
    <source>
        <dbReference type="SAM" id="MobiDB-lite"/>
    </source>
</evidence>